<feature type="transmembrane region" description="Helical" evidence="1">
    <location>
        <begin position="240"/>
        <end position="258"/>
    </location>
</feature>
<keyword evidence="1" id="KW-1133">Transmembrane helix</keyword>
<proteinExistence type="predicted"/>
<keyword evidence="1" id="KW-0812">Transmembrane</keyword>
<feature type="transmembrane region" description="Helical" evidence="1">
    <location>
        <begin position="12"/>
        <end position="31"/>
    </location>
</feature>
<feature type="transmembrane region" description="Helical" evidence="1">
    <location>
        <begin position="165"/>
        <end position="189"/>
    </location>
</feature>
<keyword evidence="1" id="KW-0472">Membrane</keyword>
<feature type="transmembrane region" description="Helical" evidence="1">
    <location>
        <begin position="209"/>
        <end position="228"/>
    </location>
</feature>
<dbReference type="AlphaFoldDB" id="A0A3B0T0Q6"/>
<name>A0A3B0T0Q6_9ZZZZ</name>
<organism evidence="2">
    <name type="scientific">hydrothermal vent metagenome</name>
    <dbReference type="NCBI Taxonomy" id="652676"/>
    <lineage>
        <taxon>unclassified sequences</taxon>
        <taxon>metagenomes</taxon>
        <taxon>ecological metagenomes</taxon>
    </lineage>
</organism>
<evidence type="ECO:0000313" key="2">
    <source>
        <dbReference type="EMBL" id="VAW11905.1"/>
    </source>
</evidence>
<evidence type="ECO:0000256" key="1">
    <source>
        <dbReference type="SAM" id="Phobius"/>
    </source>
</evidence>
<feature type="transmembrane region" description="Helical" evidence="1">
    <location>
        <begin position="125"/>
        <end position="153"/>
    </location>
</feature>
<reference evidence="2" key="1">
    <citation type="submission" date="2018-06" db="EMBL/GenBank/DDBJ databases">
        <authorList>
            <person name="Zhirakovskaya E."/>
        </authorList>
    </citation>
    <scope>NUCLEOTIDE SEQUENCE</scope>
</reference>
<gene>
    <name evidence="2" type="ORF">MNBD_BACTEROID03-2643</name>
</gene>
<dbReference type="EMBL" id="UOEL01000074">
    <property type="protein sequence ID" value="VAW11905.1"/>
    <property type="molecule type" value="Genomic_DNA"/>
</dbReference>
<feature type="transmembrane region" description="Helical" evidence="1">
    <location>
        <begin position="43"/>
        <end position="63"/>
    </location>
</feature>
<feature type="transmembrane region" description="Helical" evidence="1">
    <location>
        <begin position="293"/>
        <end position="311"/>
    </location>
</feature>
<feature type="transmembrane region" description="Helical" evidence="1">
    <location>
        <begin position="75"/>
        <end position="105"/>
    </location>
</feature>
<accession>A0A3B0T0Q6</accession>
<protein>
    <submittedName>
        <fullName evidence="2">Uncharacterized protein</fullName>
    </submittedName>
</protein>
<feature type="transmembrane region" description="Helical" evidence="1">
    <location>
        <begin position="264"/>
        <end position="281"/>
    </location>
</feature>
<sequence>MITSIFGKTKPINFITVLTFLFVLYWFVHYFMFDNAYSMNEVLAQTLILAVLLFSVFIVDFIVKRNKVTETNAFAILFYAVLVMVFPKTLIDSDAIFCSLFLLLATRRLISLRSLKDIKLKIFDATFWVLVSSLFYEWALLYLILVCVAIYIYEPKNIRNWMAPFAAFFTIFMISYCVLILADNTGYLVEHYTFSYGFNTSIFFNWGNSIKLAVYVLMIVLAAIFVFFNSGKAGMGKIVTIRLIALSFVIGLVMNIVMASSDTYPIMITFFPAVVFVTNFVESIRKPKVKEIVLITTVVVPFIIFLLGIGIK</sequence>